<accession>A0A559MJH4</accession>
<dbReference type="PROSITE" id="PS50081">
    <property type="entry name" value="ZF_DAG_PE_2"/>
    <property type="match status" value="1"/>
</dbReference>
<dbReference type="InterPro" id="IPR002219">
    <property type="entry name" value="PKC_DAG/PE"/>
</dbReference>
<keyword evidence="6" id="KW-1185">Reference proteome</keyword>
<reference evidence="5 6" key="1">
    <citation type="submission" date="2018-05" db="EMBL/GenBank/DDBJ databases">
        <title>Genome sequencing and assembly of the regulated plant pathogen Lachnellula willkommii and related sister species for the development of diagnostic species identification markers.</title>
        <authorList>
            <person name="Giroux E."/>
            <person name="Bilodeau G."/>
        </authorList>
    </citation>
    <scope>NUCLEOTIDE SEQUENCE [LARGE SCALE GENOMIC DNA]</scope>
    <source>
        <strain evidence="5 6">CBS 172.35</strain>
    </source>
</reference>
<evidence type="ECO:0000256" key="2">
    <source>
        <dbReference type="ARBA" id="ARBA00022737"/>
    </source>
</evidence>
<sequence>MYGYAPSAYAASTLAASTIMPNMLMQPVRNTDTTIWVEGHCMVLQPNDNSSVCSICEEKPDGDGTYKCTSCTTVAHGRCLGTLSLVCPAAFHADRVRAAFVRCFASLFYTYRKFLNRPTREQKKNGQLYGFDMGGFLKSLPSEQQEYITMLKQTQGNFLLPLLYERLTHFTAFNEFIHERETNPSNSPQIQLFDSVILSKKSRGRTSFFSSRGSSQSSSYLDDTSEHLWRSAAVPTPSWKVPGDIHAITTRIPAQLDVTLMREPRVIQGVPRMDVPGKRVGRKAVPSLLGGIGRG</sequence>
<name>A0A559MJH4_9HELO</name>
<keyword evidence="2" id="KW-0677">Repeat</keyword>
<dbReference type="InterPro" id="IPR046349">
    <property type="entry name" value="C1-like_sf"/>
</dbReference>
<dbReference type="SUPFAM" id="SSF57889">
    <property type="entry name" value="Cysteine-rich domain"/>
    <property type="match status" value="1"/>
</dbReference>
<dbReference type="Gene3D" id="3.30.40.10">
    <property type="entry name" value="Zinc/RING finger domain, C3HC4 (zinc finger)"/>
    <property type="match status" value="1"/>
</dbReference>
<dbReference type="Pfam" id="PF03455">
    <property type="entry name" value="dDENN"/>
    <property type="match status" value="1"/>
</dbReference>
<dbReference type="GO" id="GO:0046872">
    <property type="term" value="F:metal ion binding"/>
    <property type="evidence" value="ECO:0007669"/>
    <property type="project" value="UniProtKB-KW"/>
</dbReference>
<dbReference type="InterPro" id="IPR005112">
    <property type="entry name" value="dDENN_dom"/>
</dbReference>
<dbReference type="Pfam" id="PF03107">
    <property type="entry name" value="C1_2"/>
    <property type="match status" value="1"/>
</dbReference>
<organism evidence="5 6">
    <name type="scientific">Lachnellula willkommii</name>
    <dbReference type="NCBI Taxonomy" id="215461"/>
    <lineage>
        <taxon>Eukaryota</taxon>
        <taxon>Fungi</taxon>
        <taxon>Dikarya</taxon>
        <taxon>Ascomycota</taxon>
        <taxon>Pezizomycotina</taxon>
        <taxon>Leotiomycetes</taxon>
        <taxon>Helotiales</taxon>
        <taxon>Lachnaceae</taxon>
        <taxon>Lachnellula</taxon>
    </lineage>
</organism>
<gene>
    <name evidence="5" type="ORF">LAWI1_G001907</name>
</gene>
<keyword evidence="3" id="KW-0862">Zinc</keyword>
<keyword evidence="1" id="KW-0479">Metal-binding</keyword>
<evidence type="ECO:0000313" key="5">
    <source>
        <dbReference type="EMBL" id="TVY93122.1"/>
    </source>
</evidence>
<dbReference type="Proteomes" id="UP000315522">
    <property type="component" value="Unassembled WGS sequence"/>
</dbReference>
<comment type="caution">
    <text evidence="5">The sequence shown here is derived from an EMBL/GenBank/DDBJ whole genome shotgun (WGS) entry which is preliminary data.</text>
</comment>
<dbReference type="InterPro" id="IPR013083">
    <property type="entry name" value="Znf_RING/FYVE/PHD"/>
</dbReference>
<evidence type="ECO:0000256" key="3">
    <source>
        <dbReference type="ARBA" id="ARBA00022833"/>
    </source>
</evidence>
<feature type="domain" description="Phorbol-ester/DAG-type" evidence="4">
    <location>
        <begin position="39"/>
        <end position="87"/>
    </location>
</feature>
<dbReference type="AlphaFoldDB" id="A0A559MJH4"/>
<proteinExistence type="predicted"/>
<evidence type="ECO:0000259" key="4">
    <source>
        <dbReference type="PROSITE" id="PS50081"/>
    </source>
</evidence>
<dbReference type="SMART" id="SM00801">
    <property type="entry name" value="dDENN"/>
    <property type="match status" value="1"/>
</dbReference>
<dbReference type="InterPro" id="IPR004146">
    <property type="entry name" value="DC1"/>
</dbReference>
<dbReference type="EMBL" id="QGML01000183">
    <property type="protein sequence ID" value="TVY93122.1"/>
    <property type="molecule type" value="Genomic_DNA"/>
</dbReference>
<evidence type="ECO:0000313" key="6">
    <source>
        <dbReference type="Proteomes" id="UP000315522"/>
    </source>
</evidence>
<dbReference type="CDD" id="cd00029">
    <property type="entry name" value="C1"/>
    <property type="match status" value="1"/>
</dbReference>
<evidence type="ECO:0000256" key="1">
    <source>
        <dbReference type="ARBA" id="ARBA00022723"/>
    </source>
</evidence>
<protein>
    <submittedName>
        <fullName evidence="5">DENN domain-containing protein</fullName>
    </submittedName>
</protein>